<dbReference type="PANTHER" id="PTHR31687">
    <property type="match status" value="1"/>
</dbReference>
<protein>
    <recommendedName>
        <fullName evidence="3">Uracil phosphoribosyltransferase</fullName>
    </recommendedName>
</protein>
<organism evidence="1 2">
    <name type="scientific">Hydrogenophaga electricum</name>
    <dbReference type="NCBI Taxonomy" id="1230953"/>
    <lineage>
        <taxon>Bacteria</taxon>
        <taxon>Pseudomonadati</taxon>
        <taxon>Pseudomonadota</taxon>
        <taxon>Betaproteobacteria</taxon>
        <taxon>Burkholderiales</taxon>
        <taxon>Comamonadaceae</taxon>
        <taxon>Hydrogenophaga</taxon>
    </lineage>
</organism>
<sequence>MADTDTTTAAGAAQALRATTAIRERAHALLALARRGESAFFAIHDGALPEAARTVAEVTRSRYPDLRIPYHSRWRHFEAGGVDRAGQLDVLLGAVPAAARARAQIDLALVSVLLDAGAGAAWGYQEAGSGQRFTRSEGLGVASFHAFVAGLFSSDPEQPLRADAAGLRAVTAERLGAAFQVGADNPLIGLEGRAALLRRLGEVLAAQPGSFGPLGRPGGLFDALVGTERRAIEAHDVLQALLDTLSDIWPAQNAIDGVSLGDCWPHPAVQGPGLTRGWMPFHKLSQWLTYSLLEPFEWAGVAVQGLDALTGLPEYRNGGLLLDAGVLQPLPPDATTRTWQVGDPFIVEWRALTVALLDELAPLVRGELRLTPDRLPLACVLEGGTWAAGRVLAQRLRGGLPPLAIDSDGTVF</sequence>
<gene>
    <name evidence="1" type="ORF">GCM10007935_20380</name>
</gene>
<dbReference type="InterPro" id="IPR012469">
    <property type="entry name" value="DUF1688"/>
</dbReference>
<comment type="caution">
    <text evidence="1">The sequence shown here is derived from an EMBL/GenBank/DDBJ whole genome shotgun (WGS) entry which is preliminary data.</text>
</comment>
<evidence type="ECO:0008006" key="3">
    <source>
        <dbReference type="Google" id="ProtNLM"/>
    </source>
</evidence>
<dbReference type="PANTHER" id="PTHR31687:SF3">
    <property type="entry name" value="PROTEIN URG3"/>
    <property type="match status" value="1"/>
</dbReference>
<name>A0ABQ6C8R0_9BURK</name>
<proteinExistence type="predicted"/>
<dbReference type="Pfam" id="PF07958">
    <property type="entry name" value="DUF1688"/>
    <property type="match status" value="1"/>
</dbReference>
<accession>A0ABQ6C8R0</accession>
<keyword evidence="2" id="KW-1185">Reference proteome</keyword>
<reference evidence="2" key="1">
    <citation type="journal article" date="2019" name="Int. J. Syst. Evol. Microbiol.">
        <title>The Global Catalogue of Microorganisms (GCM) 10K type strain sequencing project: providing services to taxonomists for standard genome sequencing and annotation.</title>
        <authorList>
            <consortium name="The Broad Institute Genomics Platform"/>
            <consortium name="The Broad Institute Genome Sequencing Center for Infectious Disease"/>
            <person name="Wu L."/>
            <person name="Ma J."/>
        </authorList>
    </citation>
    <scope>NUCLEOTIDE SEQUENCE [LARGE SCALE GENOMIC DNA]</scope>
    <source>
        <strain evidence="2">NBRC 109341</strain>
    </source>
</reference>
<dbReference type="EMBL" id="BSPB01000013">
    <property type="protein sequence ID" value="GLS14607.1"/>
    <property type="molecule type" value="Genomic_DNA"/>
</dbReference>
<dbReference type="Proteomes" id="UP001156903">
    <property type="component" value="Unassembled WGS sequence"/>
</dbReference>
<evidence type="ECO:0000313" key="1">
    <source>
        <dbReference type="EMBL" id="GLS14607.1"/>
    </source>
</evidence>
<dbReference type="RefSeq" id="WP_284307697.1">
    <property type="nucleotide sequence ID" value="NZ_BSPB01000013.1"/>
</dbReference>
<evidence type="ECO:0000313" key="2">
    <source>
        <dbReference type="Proteomes" id="UP001156903"/>
    </source>
</evidence>